<dbReference type="CDD" id="cd03375">
    <property type="entry name" value="TPP_OGFOR"/>
    <property type="match status" value="1"/>
</dbReference>
<evidence type="ECO:0000256" key="1">
    <source>
        <dbReference type="ARBA" id="ARBA00023002"/>
    </source>
</evidence>
<keyword evidence="4" id="KW-1185">Reference proteome</keyword>
<dbReference type="EMBL" id="JAASQV010000001">
    <property type="protein sequence ID" value="NIJ64621.1"/>
    <property type="molecule type" value="Genomic_DNA"/>
</dbReference>
<dbReference type="GO" id="GO:0045333">
    <property type="term" value="P:cellular respiration"/>
    <property type="evidence" value="ECO:0007669"/>
    <property type="project" value="UniProtKB-ARBA"/>
</dbReference>
<dbReference type="PANTHER" id="PTHR48084">
    <property type="entry name" value="2-OXOGLUTARATE OXIDOREDUCTASE SUBUNIT KORB-RELATED"/>
    <property type="match status" value="1"/>
</dbReference>
<gene>
    <name evidence="3" type="ORF">FHR20_001552</name>
</gene>
<dbReference type="GO" id="GO:0030976">
    <property type="term" value="F:thiamine pyrophosphate binding"/>
    <property type="evidence" value="ECO:0007669"/>
    <property type="project" value="InterPro"/>
</dbReference>
<protein>
    <submittedName>
        <fullName evidence="3">2-oxoglutarate ferredoxin oxidoreductase subunit beta</fullName>
        <ecNumber evidence="3">1.2.7.11</ecNumber>
        <ecNumber evidence="3">1.2.7.3</ecNumber>
    </submittedName>
</protein>
<keyword evidence="1 3" id="KW-0560">Oxidoreductase</keyword>
<dbReference type="Gene3D" id="3.40.50.970">
    <property type="match status" value="1"/>
</dbReference>
<dbReference type="GO" id="GO:0044281">
    <property type="term" value="P:small molecule metabolic process"/>
    <property type="evidence" value="ECO:0007669"/>
    <property type="project" value="UniProtKB-ARBA"/>
</dbReference>
<feature type="domain" description="Thiamine pyrophosphate enzyme TPP-binding" evidence="2">
    <location>
        <begin position="56"/>
        <end position="202"/>
    </location>
</feature>
<evidence type="ECO:0000259" key="2">
    <source>
        <dbReference type="Pfam" id="PF02775"/>
    </source>
</evidence>
<dbReference type="GO" id="GO:0047553">
    <property type="term" value="F:2-oxoglutarate synthase activity"/>
    <property type="evidence" value="ECO:0007669"/>
    <property type="project" value="UniProtKB-EC"/>
</dbReference>
<accession>A0A7X5UZK1</accession>
<evidence type="ECO:0000313" key="3">
    <source>
        <dbReference type="EMBL" id="NIJ64621.1"/>
    </source>
</evidence>
<dbReference type="InterPro" id="IPR011766">
    <property type="entry name" value="TPP_enzyme_TPP-bd"/>
</dbReference>
<evidence type="ECO:0000313" key="4">
    <source>
        <dbReference type="Proteomes" id="UP000564677"/>
    </source>
</evidence>
<organism evidence="3 4">
    <name type="scientific">Sphingomonas leidyi</name>
    <dbReference type="NCBI Taxonomy" id="68569"/>
    <lineage>
        <taxon>Bacteria</taxon>
        <taxon>Pseudomonadati</taxon>
        <taxon>Pseudomonadota</taxon>
        <taxon>Alphaproteobacteria</taxon>
        <taxon>Sphingomonadales</taxon>
        <taxon>Sphingomonadaceae</taxon>
        <taxon>Sphingomonas</taxon>
    </lineage>
</organism>
<dbReference type="RefSeq" id="WP_167298946.1">
    <property type="nucleotide sequence ID" value="NZ_CP170557.1"/>
</dbReference>
<comment type="caution">
    <text evidence="3">The sequence shown here is derived from an EMBL/GenBank/DDBJ whole genome shotgun (WGS) entry which is preliminary data.</text>
</comment>
<dbReference type="InterPro" id="IPR051457">
    <property type="entry name" value="2-oxoacid:Fd_oxidoreductase"/>
</dbReference>
<sequence>MNEITTIRPSTPKDWETDQEVRWCPGCGDYAILKAVQRTMPELGVAPENTVFVSGIGCSSRFPYYMETYGFHTIHGRAPAVATGVKLANPELDVWIITGDGDALSIGGNHTMHLLRRNLDCQFLLFNNEIYGLTKGQYSPTSREGTRSPSTPFGSVDHPAKPCAFALGAGARFVARGIDVHKNLPSVLKAAHAHRGAAFVEIFQNCIVYNDEVFEPFTAKPNAALGQLWVEHGQPMLFAGGAKGIALDRERLTLKVVDVADGDWQGAEVIVHNVTNRAIAHMLVEMPFGPFPMALGVLYDDPAPTFESAVAAQNRAASEGKSADLQKLVSKGQTWMVDKEPHKL</sequence>
<dbReference type="EC" id="1.2.7.11" evidence="3"/>
<dbReference type="PANTHER" id="PTHR48084:SF4">
    <property type="entry name" value="2-OXOGLUTARATE OXIDOREDUCTASE SUBUNIT KORB"/>
    <property type="match status" value="1"/>
</dbReference>
<dbReference type="InterPro" id="IPR029061">
    <property type="entry name" value="THDP-binding"/>
</dbReference>
<reference evidence="3 4" key="1">
    <citation type="submission" date="2020-03" db="EMBL/GenBank/DDBJ databases">
        <title>Genomic Encyclopedia of Type Strains, Phase IV (KMG-IV): sequencing the most valuable type-strain genomes for metagenomic binning, comparative biology and taxonomic classification.</title>
        <authorList>
            <person name="Goeker M."/>
        </authorList>
    </citation>
    <scope>NUCLEOTIDE SEQUENCE [LARGE SCALE GENOMIC DNA]</scope>
    <source>
        <strain evidence="3 4">DSM 4733</strain>
    </source>
</reference>
<dbReference type="Pfam" id="PF02775">
    <property type="entry name" value="TPP_enzyme_C"/>
    <property type="match status" value="1"/>
</dbReference>
<dbReference type="SUPFAM" id="SSF52518">
    <property type="entry name" value="Thiamin diphosphate-binding fold (THDP-binding)"/>
    <property type="match status" value="1"/>
</dbReference>
<dbReference type="AlphaFoldDB" id="A0A7X5UZK1"/>
<dbReference type="Proteomes" id="UP000564677">
    <property type="component" value="Unassembled WGS sequence"/>
</dbReference>
<dbReference type="EC" id="1.2.7.3" evidence="3"/>
<proteinExistence type="predicted"/>
<name>A0A7X5UZK1_9SPHN</name>